<evidence type="ECO:0000259" key="5">
    <source>
        <dbReference type="Pfam" id="PF00394"/>
    </source>
</evidence>
<dbReference type="KEGG" id="cpas:Clopa_0047"/>
<dbReference type="RefSeq" id="WP_015613478.1">
    <property type="nucleotide sequence ID" value="NC_021182.1"/>
</dbReference>
<dbReference type="HOGENOM" id="CLU_009100_4_0_9"/>
<dbReference type="GO" id="GO:0016491">
    <property type="term" value="F:oxidoreductase activity"/>
    <property type="evidence" value="ECO:0007669"/>
    <property type="project" value="UniProtKB-KW"/>
</dbReference>
<sequence>MTISLDPKSIPKYSEQLVIPPVYEPTVIADTQTGKISHNYTVDVSEFSQQILPSGFPMTTVWGYSGAAKDPLTGTLFPNFKNAPGATFEAIRGIPINIQWVNSLTETHPLPVDPTLHWADPNGLGMVDPATVPTFPPGLAAAQSPVPIVPHLHGGETESSSDGHPDAWFTNKEAIKGSTFAKSLYTYLNTQLPSTLWYHDHTLGLTRLNVLMGLAGFYLLRDPKNPLDKPNSVLPKGKYEIPIVIQDRSFNTDGSFAFPSLGINPDIHPYWVPEFFGDTITVNGKVWPNLNVERRQYRFRVLNGSNSRFYNLQFSNKMTFSQIGSDGGYLPSPVNLTSLLLAPGERADILVDFSGVAAGNKIILGNDANAPFPTGTPADPETVGQIMQFTVLNVPAISPSASVLPAKLNTIPALKSDSPKRTLVLIELMGSAGPVEILLDGQKWSAPISELPKVGSTEDWEIVNLTPDAHPIHLHLVQFQVVARQTFQAEQYKTDWMAINGTPPFSSPTTVLPVTQYLEGNPVLPAPNEGGWKDTVRANPGEVTTIRVRFAPQDTSVDDSSPGVNLYPFRPDLGPGYVWHCHIIDHEDNEMMRPYKVIL</sequence>
<protein>
    <submittedName>
        <fullName evidence="7">Putative multicopper oxidase</fullName>
    </submittedName>
</protein>
<evidence type="ECO:0000256" key="3">
    <source>
        <dbReference type="ARBA" id="ARBA00023002"/>
    </source>
</evidence>
<dbReference type="InterPro" id="IPR011706">
    <property type="entry name" value="Cu-oxidase_C"/>
</dbReference>
<evidence type="ECO:0000256" key="2">
    <source>
        <dbReference type="ARBA" id="ARBA00022723"/>
    </source>
</evidence>
<dbReference type="InterPro" id="IPR045087">
    <property type="entry name" value="Cu-oxidase_fam"/>
</dbReference>
<proteinExistence type="inferred from homology"/>
<dbReference type="Proteomes" id="UP000013523">
    <property type="component" value="Chromosome"/>
</dbReference>
<keyword evidence="4" id="KW-0186">Copper</keyword>
<dbReference type="CDD" id="cd13868">
    <property type="entry name" value="CuRO_2_CotA_like"/>
    <property type="match status" value="1"/>
</dbReference>
<reference evidence="7 8" key="1">
    <citation type="submission" date="2012-01" db="EMBL/GenBank/DDBJ databases">
        <title>Complete sequence of chromosome of Clostridium pasteurianum BC1.</title>
        <authorList>
            <consortium name="US DOE Joint Genome Institute"/>
            <person name="Lucas S."/>
            <person name="Han J."/>
            <person name="Lapidus A."/>
            <person name="Cheng J.-F."/>
            <person name="Goodwin L."/>
            <person name="Pitluck S."/>
            <person name="Peters L."/>
            <person name="Mikhailova N."/>
            <person name="Teshima H."/>
            <person name="Detter J.C."/>
            <person name="Han C."/>
            <person name="Tapia R."/>
            <person name="Land M."/>
            <person name="Hauser L."/>
            <person name="Kyrpides N."/>
            <person name="Ivanova N."/>
            <person name="Pagani I."/>
            <person name="Dunn J."/>
            <person name="Taghavi S."/>
            <person name="Francis A."/>
            <person name="van der Lelie D."/>
            <person name="Woyke T."/>
        </authorList>
    </citation>
    <scope>NUCLEOTIDE SEQUENCE [LARGE SCALE GENOMIC DNA]</scope>
    <source>
        <strain evidence="7 8">BC1</strain>
    </source>
</reference>
<evidence type="ECO:0000313" key="7">
    <source>
        <dbReference type="EMBL" id="AGK95151.1"/>
    </source>
</evidence>
<dbReference type="Pfam" id="PF07731">
    <property type="entry name" value="Cu-oxidase_2"/>
    <property type="match status" value="1"/>
</dbReference>
<dbReference type="OrthoDB" id="9757546at2"/>
<accession>R4K049</accession>
<dbReference type="Pfam" id="PF00394">
    <property type="entry name" value="Cu-oxidase"/>
    <property type="match status" value="1"/>
</dbReference>
<dbReference type="PATRIC" id="fig|86416.3.peg.39"/>
<gene>
    <name evidence="7" type="ORF">Clopa_0047</name>
</gene>
<dbReference type="Gene3D" id="2.60.40.420">
    <property type="entry name" value="Cupredoxins - blue copper proteins"/>
    <property type="match status" value="3"/>
</dbReference>
<dbReference type="eggNOG" id="COG2132">
    <property type="taxonomic scope" value="Bacteria"/>
</dbReference>
<dbReference type="PANTHER" id="PTHR48267:SF1">
    <property type="entry name" value="BILIRUBIN OXIDASE"/>
    <property type="match status" value="1"/>
</dbReference>
<feature type="domain" description="Plastocyanin-like" evidence="6">
    <location>
        <begin position="448"/>
        <end position="597"/>
    </location>
</feature>
<evidence type="ECO:0000313" key="8">
    <source>
        <dbReference type="Proteomes" id="UP000013523"/>
    </source>
</evidence>
<dbReference type="GO" id="GO:0005507">
    <property type="term" value="F:copper ion binding"/>
    <property type="evidence" value="ECO:0007669"/>
    <property type="project" value="InterPro"/>
</dbReference>
<dbReference type="CDD" id="cd13844">
    <property type="entry name" value="CuRO_1_BOD_CotA_like"/>
    <property type="match status" value="1"/>
</dbReference>
<keyword evidence="2" id="KW-0479">Metal-binding</keyword>
<dbReference type="InterPro" id="IPR008972">
    <property type="entry name" value="Cupredoxin"/>
</dbReference>
<keyword evidence="8" id="KW-1185">Reference proteome</keyword>
<dbReference type="PANTHER" id="PTHR48267">
    <property type="entry name" value="CUPREDOXIN SUPERFAMILY PROTEIN"/>
    <property type="match status" value="1"/>
</dbReference>
<feature type="domain" description="Plastocyanin-like" evidence="5">
    <location>
        <begin position="278"/>
        <end position="360"/>
    </location>
</feature>
<name>R4K049_CLOPA</name>
<dbReference type="STRING" id="86416.Clopa_0047"/>
<dbReference type="EMBL" id="CP003261">
    <property type="protein sequence ID" value="AGK95151.1"/>
    <property type="molecule type" value="Genomic_DNA"/>
</dbReference>
<organism evidence="7 8">
    <name type="scientific">Clostridium pasteurianum BC1</name>
    <dbReference type="NCBI Taxonomy" id="86416"/>
    <lineage>
        <taxon>Bacteria</taxon>
        <taxon>Bacillati</taxon>
        <taxon>Bacillota</taxon>
        <taxon>Clostridia</taxon>
        <taxon>Eubacteriales</taxon>
        <taxon>Clostridiaceae</taxon>
        <taxon>Clostridium</taxon>
    </lineage>
</organism>
<evidence type="ECO:0000256" key="4">
    <source>
        <dbReference type="ARBA" id="ARBA00023008"/>
    </source>
</evidence>
<evidence type="ECO:0000256" key="1">
    <source>
        <dbReference type="ARBA" id="ARBA00010609"/>
    </source>
</evidence>
<comment type="similarity">
    <text evidence="1">Belongs to the multicopper oxidase family.</text>
</comment>
<dbReference type="SUPFAM" id="SSF49503">
    <property type="entry name" value="Cupredoxins"/>
    <property type="match status" value="3"/>
</dbReference>
<keyword evidence="3" id="KW-0560">Oxidoreductase</keyword>
<dbReference type="InterPro" id="IPR001117">
    <property type="entry name" value="Cu-oxidase_2nd"/>
</dbReference>
<dbReference type="CDD" id="cd13891">
    <property type="entry name" value="CuRO_3_CotA_like"/>
    <property type="match status" value="1"/>
</dbReference>
<dbReference type="FunFam" id="2.60.40.420:FF:000081">
    <property type="entry name" value="Spore coat protein A"/>
    <property type="match status" value="1"/>
</dbReference>
<evidence type="ECO:0000259" key="6">
    <source>
        <dbReference type="Pfam" id="PF07731"/>
    </source>
</evidence>
<dbReference type="AlphaFoldDB" id="R4K049"/>